<dbReference type="GO" id="GO:0004842">
    <property type="term" value="F:ubiquitin-protein transferase activity"/>
    <property type="evidence" value="ECO:0007669"/>
    <property type="project" value="TreeGrafter"/>
</dbReference>
<proteinExistence type="predicted"/>
<dbReference type="Proteomes" id="UP000053660">
    <property type="component" value="Unassembled WGS sequence"/>
</dbReference>
<dbReference type="GO" id="GO:0016567">
    <property type="term" value="P:protein ubiquitination"/>
    <property type="evidence" value="ECO:0007669"/>
    <property type="project" value="TreeGrafter"/>
</dbReference>
<reference evidence="6 7" key="1">
    <citation type="submission" date="2014-03" db="EMBL/GenBank/DDBJ databases">
        <title>Draft genome of the hookworm Oesophagostomum dentatum.</title>
        <authorList>
            <person name="Mitreva M."/>
        </authorList>
    </citation>
    <scope>NUCLEOTIDE SEQUENCE [LARGE SCALE GENOMIC DNA]</scope>
    <source>
        <strain evidence="6 7">OD-Hann</strain>
    </source>
</reference>
<dbReference type="Gene3D" id="3.30.40.10">
    <property type="entry name" value="Zinc/RING finger domain, C3HC4 (zinc finger)"/>
    <property type="match status" value="1"/>
</dbReference>
<dbReference type="GO" id="GO:0006511">
    <property type="term" value="P:ubiquitin-dependent protein catabolic process"/>
    <property type="evidence" value="ECO:0007669"/>
    <property type="project" value="TreeGrafter"/>
</dbReference>
<dbReference type="PROSITE" id="PS50089">
    <property type="entry name" value="ZF_RING_2"/>
    <property type="match status" value="1"/>
</dbReference>
<keyword evidence="7" id="KW-1185">Reference proteome</keyword>
<dbReference type="InterPro" id="IPR001841">
    <property type="entry name" value="Znf_RING"/>
</dbReference>
<dbReference type="Pfam" id="PF13923">
    <property type="entry name" value="zf-C3HC4_2"/>
    <property type="match status" value="1"/>
</dbReference>
<evidence type="ECO:0000256" key="2">
    <source>
        <dbReference type="ARBA" id="ARBA00022771"/>
    </source>
</evidence>
<dbReference type="PANTHER" id="PTHR16079">
    <property type="entry name" value="UBIQUITIN LIGASE PROTEIN CHFR"/>
    <property type="match status" value="1"/>
</dbReference>
<keyword evidence="1" id="KW-0479">Metal-binding</keyword>
<dbReference type="InterPro" id="IPR021869">
    <property type="entry name" value="RNase_Zc3h12_NYN"/>
</dbReference>
<name>A0A0B1TR22_OESDE</name>
<sequence length="481" mass="56415">MPRKHKIKLTMCPVANFFFEDKFLKPISPEEVRRCVIIDAPNVMHVTKTDYGVVFLKIIFRSDKANSGGLLALIRYFVKNDFDVIAVSQRKYTFETTVTHKFAVDRLERVGLIHLVDGHEYDDLIALEIAFAADGVIISNDTFSDHLQESARYAPLLSRCISVELDRLSTSEQYTMSSNGHCVAEHTFRFRRRVIPDNMMDQSPSSILHEAFFSTPDNTRHEIVKEHRENWTEDHKNKIISTIDELLAQIRYRFNYFQRFQFCNVFFSQEHCLKSCQIVKKLGIGEVLRRDSMAPSTRRQESLKFMALNARRAEARKMKTAVLREDAKRMKSYDKTSEVNDESKPTCFFDESLLACDICLEIMHNAMNVSPCNHKFCAGCIYEWNSLNPKCPKCRWSAVDITRDATLNSIIEQYLIAFPEKRRDKAQLIELDERELNHLERWERKRDSDVGDYDYDMEEEFYDVSSVFRRYKAETNLHYHF</sequence>
<dbReference type="Pfam" id="PF11977">
    <property type="entry name" value="RNase_Zc3h12a"/>
    <property type="match status" value="1"/>
</dbReference>
<dbReference type="EMBL" id="KN549334">
    <property type="protein sequence ID" value="KHJ98272.1"/>
    <property type="molecule type" value="Genomic_DNA"/>
</dbReference>
<protein>
    <submittedName>
        <fullName evidence="6">Zinc finger, C3HC4 type</fullName>
    </submittedName>
</protein>
<dbReference type="SUPFAM" id="SSF57850">
    <property type="entry name" value="RING/U-box"/>
    <property type="match status" value="1"/>
</dbReference>
<evidence type="ECO:0000256" key="4">
    <source>
        <dbReference type="PROSITE-ProRule" id="PRU00175"/>
    </source>
</evidence>
<dbReference type="InterPro" id="IPR013083">
    <property type="entry name" value="Znf_RING/FYVE/PHD"/>
</dbReference>
<keyword evidence="3" id="KW-0862">Zinc</keyword>
<dbReference type="Gene3D" id="3.40.50.11980">
    <property type="match status" value="1"/>
</dbReference>
<organism evidence="6 7">
    <name type="scientific">Oesophagostomum dentatum</name>
    <name type="common">Nodular worm</name>
    <dbReference type="NCBI Taxonomy" id="61180"/>
    <lineage>
        <taxon>Eukaryota</taxon>
        <taxon>Metazoa</taxon>
        <taxon>Ecdysozoa</taxon>
        <taxon>Nematoda</taxon>
        <taxon>Chromadorea</taxon>
        <taxon>Rhabditida</taxon>
        <taxon>Rhabditina</taxon>
        <taxon>Rhabditomorpha</taxon>
        <taxon>Strongyloidea</taxon>
        <taxon>Strongylidae</taxon>
        <taxon>Oesophagostomum</taxon>
    </lineage>
</organism>
<accession>A0A0B1TR22</accession>
<dbReference type="InterPro" id="IPR017907">
    <property type="entry name" value="Znf_RING_CS"/>
</dbReference>
<keyword evidence="2 4" id="KW-0863">Zinc-finger</keyword>
<dbReference type="PROSITE" id="PS00518">
    <property type="entry name" value="ZF_RING_1"/>
    <property type="match status" value="1"/>
</dbReference>
<evidence type="ECO:0000256" key="3">
    <source>
        <dbReference type="ARBA" id="ARBA00022833"/>
    </source>
</evidence>
<evidence type="ECO:0000256" key="1">
    <source>
        <dbReference type="ARBA" id="ARBA00022723"/>
    </source>
</evidence>
<evidence type="ECO:0000313" key="7">
    <source>
        <dbReference type="Proteomes" id="UP000053660"/>
    </source>
</evidence>
<gene>
    <name evidence="6" type="ORF">OESDEN_01750</name>
</gene>
<dbReference type="GO" id="GO:0008270">
    <property type="term" value="F:zinc ion binding"/>
    <property type="evidence" value="ECO:0007669"/>
    <property type="project" value="UniProtKB-KW"/>
</dbReference>
<dbReference type="OrthoDB" id="392925at2759"/>
<feature type="domain" description="RING-type" evidence="5">
    <location>
        <begin position="356"/>
        <end position="395"/>
    </location>
</feature>
<evidence type="ECO:0000313" key="6">
    <source>
        <dbReference type="EMBL" id="KHJ98272.1"/>
    </source>
</evidence>
<dbReference type="SMART" id="SM00184">
    <property type="entry name" value="RING"/>
    <property type="match status" value="1"/>
</dbReference>
<evidence type="ECO:0000259" key="5">
    <source>
        <dbReference type="PROSITE" id="PS50089"/>
    </source>
</evidence>
<dbReference type="InterPro" id="IPR052256">
    <property type="entry name" value="E3_ubiquitin-ligase_CHFR"/>
</dbReference>
<dbReference type="AlphaFoldDB" id="A0A0B1TR22"/>
<dbReference type="GO" id="GO:0005634">
    <property type="term" value="C:nucleus"/>
    <property type="evidence" value="ECO:0007669"/>
    <property type="project" value="TreeGrafter"/>
</dbReference>
<dbReference type="PANTHER" id="PTHR16079:SF4">
    <property type="entry name" value="E3 UBIQUITIN-PROTEIN LIGASE CHFR"/>
    <property type="match status" value="1"/>
</dbReference>